<dbReference type="RefSeq" id="WP_369188347.1">
    <property type="nucleotide sequence ID" value="NZ_CP163431.1"/>
</dbReference>
<dbReference type="GO" id="GO:0005886">
    <property type="term" value="C:plasma membrane"/>
    <property type="evidence" value="ECO:0007669"/>
    <property type="project" value="UniProtKB-SubCell"/>
</dbReference>
<feature type="transmembrane region" description="Helical" evidence="5">
    <location>
        <begin position="75"/>
        <end position="94"/>
    </location>
</feature>
<feature type="transmembrane region" description="Helical" evidence="5">
    <location>
        <begin position="48"/>
        <end position="68"/>
    </location>
</feature>
<keyword evidence="2 5" id="KW-0812">Transmembrane</keyword>
<evidence type="ECO:0000256" key="1">
    <source>
        <dbReference type="ARBA" id="ARBA00004651"/>
    </source>
</evidence>
<dbReference type="AlphaFoldDB" id="A0AB39MBD6"/>
<feature type="transmembrane region" description="Helical" evidence="5">
    <location>
        <begin position="363"/>
        <end position="386"/>
    </location>
</feature>
<name>A0AB39MBD6_9ACTN</name>
<comment type="subcellular location">
    <subcellularLocation>
        <location evidence="1">Cell membrane</location>
        <topology evidence="1">Multi-pass membrane protein</topology>
    </subcellularLocation>
</comment>
<sequence length="393" mass="39620">MAYRSLLRVPGAAFFPLGFLARLPYATSSLATLVLVQAASGSYAFAGLAAAAQGIANALGAPIAGTLADRHGHRLVGTLTALANAAALTALVAASHTGRASMLTAAALSGLTQPPIGPLVRVHWSRLLHARARPDLIPTAFSYEATADEISFVAGPALVGLLTTLGPTAPTAAAIALLLLATVPFALSLTQGSTEDRKRTHTSRTPLPRLPLAAMFLAMAAMGTVFGAVQTGVTAYSNESGHPGSAGLLYAVFGIGSAMAGAACAWLPARFGLRRRYVTFAATLLLGTLTLVAGERGHVLPAAMAVAGVTVAPYLISLYALTERLAPADRATVALTILCAGGPLGTATGQALAGYLADRHGSAGAFLVAPVAAAAALLLAVAAVLAHSARTRR</sequence>
<evidence type="ECO:0000256" key="2">
    <source>
        <dbReference type="ARBA" id="ARBA00022692"/>
    </source>
</evidence>
<dbReference type="EMBL" id="CP163431">
    <property type="protein sequence ID" value="XDQ02153.1"/>
    <property type="molecule type" value="Genomic_DNA"/>
</dbReference>
<dbReference type="InterPro" id="IPR036259">
    <property type="entry name" value="MFS_trans_sf"/>
</dbReference>
<evidence type="ECO:0000256" key="3">
    <source>
        <dbReference type="ARBA" id="ARBA00022989"/>
    </source>
</evidence>
<feature type="domain" description="Major facilitator superfamily (MFS) profile" evidence="6">
    <location>
        <begin position="211"/>
        <end position="393"/>
    </location>
</feature>
<feature type="transmembrane region" description="Helical" evidence="5">
    <location>
        <begin position="210"/>
        <end position="229"/>
    </location>
</feature>
<protein>
    <submittedName>
        <fullName evidence="7">MFS transporter</fullName>
    </submittedName>
</protein>
<dbReference type="PANTHER" id="PTHR23542:SF1">
    <property type="entry name" value="MAJOR FACILITATOR SUPERFAMILY (MFS) PROFILE DOMAIN-CONTAINING PROTEIN"/>
    <property type="match status" value="1"/>
</dbReference>
<evidence type="ECO:0000256" key="5">
    <source>
        <dbReference type="SAM" id="Phobius"/>
    </source>
</evidence>
<dbReference type="InterPro" id="IPR011701">
    <property type="entry name" value="MFS"/>
</dbReference>
<accession>A0AB39MBD6</accession>
<organism evidence="7">
    <name type="scientific">Streptomyces sp. R08</name>
    <dbReference type="NCBI Taxonomy" id="3238624"/>
    <lineage>
        <taxon>Bacteria</taxon>
        <taxon>Bacillati</taxon>
        <taxon>Actinomycetota</taxon>
        <taxon>Actinomycetes</taxon>
        <taxon>Kitasatosporales</taxon>
        <taxon>Streptomycetaceae</taxon>
        <taxon>Streptomyces</taxon>
    </lineage>
</organism>
<feature type="transmembrane region" description="Helical" evidence="5">
    <location>
        <begin position="249"/>
        <end position="269"/>
    </location>
</feature>
<evidence type="ECO:0000256" key="4">
    <source>
        <dbReference type="ARBA" id="ARBA00023136"/>
    </source>
</evidence>
<dbReference type="GO" id="GO:0022857">
    <property type="term" value="F:transmembrane transporter activity"/>
    <property type="evidence" value="ECO:0007669"/>
    <property type="project" value="InterPro"/>
</dbReference>
<dbReference type="Pfam" id="PF07690">
    <property type="entry name" value="MFS_1"/>
    <property type="match status" value="1"/>
</dbReference>
<evidence type="ECO:0000259" key="6">
    <source>
        <dbReference type="PROSITE" id="PS50850"/>
    </source>
</evidence>
<dbReference type="PANTHER" id="PTHR23542">
    <property type="match status" value="1"/>
</dbReference>
<evidence type="ECO:0000313" key="7">
    <source>
        <dbReference type="EMBL" id="XDQ02153.1"/>
    </source>
</evidence>
<feature type="transmembrane region" description="Helical" evidence="5">
    <location>
        <begin position="276"/>
        <end position="293"/>
    </location>
</feature>
<gene>
    <name evidence="7" type="ORF">AB5J58_18965</name>
</gene>
<keyword evidence="3 5" id="KW-1133">Transmembrane helix</keyword>
<keyword evidence="4 5" id="KW-0472">Membrane</keyword>
<feature type="transmembrane region" description="Helical" evidence="5">
    <location>
        <begin position="299"/>
        <end position="321"/>
    </location>
</feature>
<proteinExistence type="predicted"/>
<dbReference type="InterPro" id="IPR020846">
    <property type="entry name" value="MFS_dom"/>
</dbReference>
<dbReference type="SUPFAM" id="SSF103473">
    <property type="entry name" value="MFS general substrate transporter"/>
    <property type="match status" value="1"/>
</dbReference>
<feature type="transmembrane region" description="Helical" evidence="5">
    <location>
        <begin position="169"/>
        <end position="189"/>
    </location>
</feature>
<dbReference type="Gene3D" id="1.20.1250.20">
    <property type="entry name" value="MFS general substrate transporter like domains"/>
    <property type="match status" value="2"/>
</dbReference>
<feature type="transmembrane region" description="Helical" evidence="5">
    <location>
        <begin position="333"/>
        <end position="357"/>
    </location>
</feature>
<reference evidence="7" key="1">
    <citation type="submission" date="2024-07" db="EMBL/GenBank/DDBJ databases">
        <authorList>
            <person name="Yu S.T."/>
        </authorList>
    </citation>
    <scope>NUCLEOTIDE SEQUENCE</scope>
    <source>
        <strain evidence="7">R08</strain>
    </source>
</reference>
<dbReference type="PROSITE" id="PS50850">
    <property type="entry name" value="MFS"/>
    <property type="match status" value="1"/>
</dbReference>